<dbReference type="AlphaFoldDB" id="A0AA39NDP4"/>
<accession>A0AA39NDP4</accession>
<sequence>MYHVFLGTPSSQELHGRQSEYRWERIGPLPGPAVLDAHVPPTSAALEAATNHRISHLYENTIFRGDEQLDDEYESTMITWPPTNSADSKERLQTSTTSFLETSALLLETQEMQETHYSDTSSIARFPSPVSKSYRPFRSMDGIDIETWRYVPDSIKVMQLSDSSQDGSLMG</sequence>
<dbReference type="GeneID" id="85360408"/>
<dbReference type="RefSeq" id="XP_060335057.1">
    <property type="nucleotide sequence ID" value="XM_060476860.1"/>
</dbReference>
<evidence type="ECO:0000313" key="1">
    <source>
        <dbReference type="EMBL" id="KAK0463747.1"/>
    </source>
</evidence>
<organism evidence="1 2">
    <name type="scientific">Armillaria tabescens</name>
    <name type="common">Ringless honey mushroom</name>
    <name type="synonym">Agaricus tabescens</name>
    <dbReference type="NCBI Taxonomy" id="1929756"/>
    <lineage>
        <taxon>Eukaryota</taxon>
        <taxon>Fungi</taxon>
        <taxon>Dikarya</taxon>
        <taxon>Basidiomycota</taxon>
        <taxon>Agaricomycotina</taxon>
        <taxon>Agaricomycetes</taxon>
        <taxon>Agaricomycetidae</taxon>
        <taxon>Agaricales</taxon>
        <taxon>Marasmiineae</taxon>
        <taxon>Physalacriaceae</taxon>
        <taxon>Desarmillaria</taxon>
    </lineage>
</organism>
<evidence type="ECO:0000313" key="2">
    <source>
        <dbReference type="Proteomes" id="UP001175211"/>
    </source>
</evidence>
<gene>
    <name evidence="1" type="ORF">EV420DRAFT_1638668</name>
</gene>
<reference evidence="1" key="1">
    <citation type="submission" date="2023-06" db="EMBL/GenBank/DDBJ databases">
        <authorList>
            <consortium name="Lawrence Berkeley National Laboratory"/>
            <person name="Ahrendt S."/>
            <person name="Sahu N."/>
            <person name="Indic B."/>
            <person name="Wong-Bajracharya J."/>
            <person name="Merenyi Z."/>
            <person name="Ke H.-M."/>
            <person name="Monk M."/>
            <person name="Kocsube S."/>
            <person name="Drula E."/>
            <person name="Lipzen A."/>
            <person name="Balint B."/>
            <person name="Henrissat B."/>
            <person name="Andreopoulos B."/>
            <person name="Martin F.M."/>
            <person name="Harder C.B."/>
            <person name="Rigling D."/>
            <person name="Ford K.L."/>
            <person name="Foster G.D."/>
            <person name="Pangilinan J."/>
            <person name="Papanicolaou A."/>
            <person name="Barry K."/>
            <person name="LaButti K."/>
            <person name="Viragh M."/>
            <person name="Koriabine M."/>
            <person name="Yan M."/>
            <person name="Riley R."/>
            <person name="Champramary S."/>
            <person name="Plett K.L."/>
            <person name="Tsai I.J."/>
            <person name="Slot J."/>
            <person name="Sipos G."/>
            <person name="Plett J."/>
            <person name="Nagy L.G."/>
            <person name="Grigoriev I.V."/>
        </authorList>
    </citation>
    <scope>NUCLEOTIDE SEQUENCE</scope>
    <source>
        <strain evidence="1">CCBAS 213</strain>
    </source>
</reference>
<dbReference type="Proteomes" id="UP001175211">
    <property type="component" value="Unassembled WGS sequence"/>
</dbReference>
<keyword evidence="2" id="KW-1185">Reference proteome</keyword>
<proteinExistence type="predicted"/>
<dbReference type="EMBL" id="JAUEPS010000007">
    <property type="protein sequence ID" value="KAK0463747.1"/>
    <property type="molecule type" value="Genomic_DNA"/>
</dbReference>
<name>A0AA39NDP4_ARMTA</name>
<protein>
    <submittedName>
        <fullName evidence="1">Uncharacterized protein</fullName>
    </submittedName>
</protein>
<comment type="caution">
    <text evidence="1">The sequence shown here is derived from an EMBL/GenBank/DDBJ whole genome shotgun (WGS) entry which is preliminary data.</text>
</comment>